<feature type="domain" description="7,8-dihydro-6-hydroxymethylpterin-pyrophosphokinase" evidence="8">
    <location>
        <begin position="85"/>
        <end position="96"/>
    </location>
</feature>
<organism evidence="9 10">
    <name type="scientific">Ferrimonas pelagia</name>
    <dbReference type="NCBI Taxonomy" id="1177826"/>
    <lineage>
        <taxon>Bacteria</taxon>
        <taxon>Pseudomonadati</taxon>
        <taxon>Pseudomonadota</taxon>
        <taxon>Gammaproteobacteria</taxon>
        <taxon>Alteromonadales</taxon>
        <taxon>Ferrimonadaceae</taxon>
        <taxon>Ferrimonas</taxon>
    </lineage>
</organism>
<dbReference type="PANTHER" id="PTHR43071:SF2">
    <property type="entry name" value="2-AMINO-4-HYDROXY-6-HYDROXYMETHYLDIHYDROPTERIDINE PYROPHOSPHOKINASE"/>
    <property type="match status" value="1"/>
</dbReference>
<evidence type="ECO:0000256" key="3">
    <source>
        <dbReference type="ARBA" id="ARBA00022679"/>
    </source>
</evidence>
<sequence length="162" mass="18779">MNRIFISLGSNIDAHIHIRNGLDDLARDFDRVRISTVFESEAVGFEGDNFLNLVAEAYTELPIEQVVARFKQIEQDHGRLRGAKKFASRTLDLDLLLYGDHQCQQPVELPRPEIFHNDFVLWPLSELWPEGILPGVTDTLAQLWQDHPKQQKLWPIAFHWPE</sequence>
<dbReference type="Pfam" id="PF01288">
    <property type="entry name" value="HPPK"/>
    <property type="match status" value="1"/>
</dbReference>
<evidence type="ECO:0000313" key="10">
    <source>
        <dbReference type="Proteomes" id="UP001499988"/>
    </source>
</evidence>
<evidence type="ECO:0000259" key="8">
    <source>
        <dbReference type="PROSITE" id="PS00794"/>
    </source>
</evidence>
<keyword evidence="7" id="KW-0289">Folate biosynthesis</keyword>
<dbReference type="SUPFAM" id="SSF55083">
    <property type="entry name" value="6-hydroxymethyl-7,8-dihydropterin pyrophosphokinase, HPPK"/>
    <property type="match status" value="1"/>
</dbReference>
<gene>
    <name evidence="9" type="primary">folK_2</name>
    <name evidence="9" type="ORF">GCM10023333_37050</name>
</gene>
<dbReference type="InterPro" id="IPR035907">
    <property type="entry name" value="Hppk_sf"/>
</dbReference>
<dbReference type="NCBIfam" id="TIGR01498">
    <property type="entry name" value="folK"/>
    <property type="match status" value="1"/>
</dbReference>
<dbReference type="Proteomes" id="UP001499988">
    <property type="component" value="Unassembled WGS sequence"/>
</dbReference>
<dbReference type="CDD" id="cd00483">
    <property type="entry name" value="HPPK"/>
    <property type="match status" value="1"/>
</dbReference>
<proteinExistence type="predicted"/>
<keyword evidence="4" id="KW-0547">Nucleotide-binding</keyword>
<evidence type="ECO:0000313" key="9">
    <source>
        <dbReference type="EMBL" id="GAA4899909.1"/>
    </source>
</evidence>
<protein>
    <recommendedName>
        <fullName evidence="2">2-amino-4-hydroxy-6-hydroxymethyldihydropteridine diphosphokinase</fullName>
        <ecNumber evidence="2">2.7.6.3</ecNumber>
    </recommendedName>
</protein>
<evidence type="ECO:0000256" key="1">
    <source>
        <dbReference type="ARBA" id="ARBA00005051"/>
    </source>
</evidence>
<comment type="caution">
    <text evidence="9">The sequence shown here is derived from an EMBL/GenBank/DDBJ whole genome shotgun (WGS) entry which is preliminary data.</text>
</comment>
<dbReference type="PROSITE" id="PS00482">
    <property type="entry name" value="DIHYDROOROTASE_1"/>
    <property type="match status" value="1"/>
</dbReference>
<dbReference type="RefSeq" id="WP_345336973.1">
    <property type="nucleotide sequence ID" value="NZ_BAABJZ010000102.1"/>
</dbReference>
<evidence type="ECO:0000256" key="4">
    <source>
        <dbReference type="ARBA" id="ARBA00022741"/>
    </source>
</evidence>
<dbReference type="Gene3D" id="3.30.70.560">
    <property type="entry name" value="7,8-Dihydro-6-hydroxymethylpterin-pyrophosphokinase HPPK"/>
    <property type="match status" value="1"/>
</dbReference>
<dbReference type="InterPro" id="IPR002195">
    <property type="entry name" value="Dihydroorotase_CS"/>
</dbReference>
<keyword evidence="10" id="KW-1185">Reference proteome</keyword>
<keyword evidence="3" id="KW-0808">Transferase</keyword>
<comment type="pathway">
    <text evidence="1">Cofactor biosynthesis; tetrahydrofolate biosynthesis; 2-amino-4-hydroxy-6-hydroxymethyl-7,8-dihydropteridine diphosphate from 7,8-dihydroneopterin triphosphate: step 4/4.</text>
</comment>
<name>A0ABP9FFA7_9GAMM</name>
<evidence type="ECO:0000256" key="7">
    <source>
        <dbReference type="ARBA" id="ARBA00022909"/>
    </source>
</evidence>
<dbReference type="EC" id="2.7.6.3" evidence="2"/>
<keyword evidence="6" id="KW-0067">ATP-binding</keyword>
<accession>A0ABP9FFA7</accession>
<evidence type="ECO:0000256" key="5">
    <source>
        <dbReference type="ARBA" id="ARBA00022777"/>
    </source>
</evidence>
<dbReference type="PROSITE" id="PS00794">
    <property type="entry name" value="HPPK"/>
    <property type="match status" value="1"/>
</dbReference>
<reference evidence="10" key="1">
    <citation type="journal article" date="2019" name="Int. J. Syst. Evol. Microbiol.">
        <title>The Global Catalogue of Microorganisms (GCM) 10K type strain sequencing project: providing services to taxonomists for standard genome sequencing and annotation.</title>
        <authorList>
            <consortium name="The Broad Institute Genomics Platform"/>
            <consortium name="The Broad Institute Genome Sequencing Center for Infectious Disease"/>
            <person name="Wu L."/>
            <person name="Ma J."/>
        </authorList>
    </citation>
    <scope>NUCLEOTIDE SEQUENCE [LARGE SCALE GENOMIC DNA]</scope>
    <source>
        <strain evidence="10">JCM 18401</strain>
    </source>
</reference>
<dbReference type="InterPro" id="IPR000550">
    <property type="entry name" value="Hppk"/>
</dbReference>
<dbReference type="PANTHER" id="PTHR43071">
    <property type="entry name" value="2-AMINO-4-HYDROXY-6-HYDROXYMETHYLDIHYDROPTERIDINE PYROPHOSPHOKINASE"/>
    <property type="match status" value="1"/>
</dbReference>
<dbReference type="EMBL" id="BAABJZ010000102">
    <property type="protein sequence ID" value="GAA4899909.1"/>
    <property type="molecule type" value="Genomic_DNA"/>
</dbReference>
<evidence type="ECO:0000256" key="6">
    <source>
        <dbReference type="ARBA" id="ARBA00022840"/>
    </source>
</evidence>
<evidence type="ECO:0000256" key="2">
    <source>
        <dbReference type="ARBA" id="ARBA00013253"/>
    </source>
</evidence>
<keyword evidence="5" id="KW-0418">Kinase</keyword>